<reference evidence="3 4" key="1">
    <citation type="journal article" date="2018" name="Nat. Biotechnol.">
        <title>A standardized bacterial taxonomy based on genome phylogeny substantially revises the tree of life.</title>
        <authorList>
            <person name="Parks D.H."/>
            <person name="Chuvochina M."/>
            <person name="Waite D.W."/>
            <person name="Rinke C."/>
            <person name="Skarshewski A."/>
            <person name="Chaumeil P.A."/>
            <person name="Hugenholtz P."/>
        </authorList>
    </citation>
    <scope>NUCLEOTIDE SEQUENCE [LARGE SCALE GENOMIC DNA]</scope>
    <source>
        <strain evidence="3">UBA11247</strain>
    </source>
</reference>
<accession>A0A3D4T0S7</accession>
<feature type="transmembrane region" description="Helical" evidence="2">
    <location>
        <begin position="32"/>
        <end position="56"/>
    </location>
</feature>
<comment type="caution">
    <text evidence="3">The sequence shown here is derived from an EMBL/GenBank/DDBJ whole genome shotgun (WGS) entry which is preliminary data.</text>
</comment>
<evidence type="ECO:0000256" key="1">
    <source>
        <dbReference type="SAM" id="MobiDB-lite"/>
    </source>
</evidence>
<proteinExistence type="predicted"/>
<dbReference type="AlphaFoldDB" id="A0A3D4T0S7"/>
<feature type="region of interest" description="Disordered" evidence="1">
    <location>
        <begin position="1"/>
        <end position="26"/>
    </location>
</feature>
<dbReference type="EMBL" id="DQID01000236">
    <property type="protein sequence ID" value="HCT14925.1"/>
    <property type="molecule type" value="Genomic_DNA"/>
</dbReference>
<keyword evidence="2" id="KW-1133">Transmembrane helix</keyword>
<keyword evidence="2" id="KW-0472">Membrane</keyword>
<protein>
    <submittedName>
        <fullName evidence="3">DUF2993 domain-containing protein</fullName>
    </submittedName>
</protein>
<evidence type="ECO:0000313" key="3">
    <source>
        <dbReference type="EMBL" id="HCT14925.1"/>
    </source>
</evidence>
<dbReference type="InterPro" id="IPR021373">
    <property type="entry name" value="DUF2993"/>
</dbReference>
<evidence type="ECO:0000313" key="4">
    <source>
        <dbReference type="Proteomes" id="UP000261739"/>
    </source>
</evidence>
<evidence type="ECO:0000256" key="2">
    <source>
        <dbReference type="SAM" id="Phobius"/>
    </source>
</evidence>
<sequence>MIYAGAVTAASTAPSTPGTPGTRPSRRSPVRILVIVVVAVLGLTGVAVVADALVAARVERQISRHLYEDSKLATPPSVMVSGMPYIAAAWSHQLPSIHVEARDIDVPDFGRVTMSSTATKLTLTRDEVLSGDFTDAPAKQVFTRAQIDSVALGDKMGFDDLHLEAVENISPVGGWETEAYFTGTPRGEQDPWTVTMRLRVWEGDVLLRPTEIRKAPGGRDPASLDEAERQRIFDAFTYTFHGPDLPLRALPGRVYISGGALFVESEQNYIRVSISDLAPRSAPLGTDAEAGL</sequence>
<organism evidence="3 4">
    <name type="scientific">Corynebacterium nuruki</name>
    <dbReference type="NCBI Taxonomy" id="1032851"/>
    <lineage>
        <taxon>Bacteria</taxon>
        <taxon>Bacillati</taxon>
        <taxon>Actinomycetota</taxon>
        <taxon>Actinomycetes</taxon>
        <taxon>Mycobacteriales</taxon>
        <taxon>Corynebacteriaceae</taxon>
        <taxon>Corynebacterium</taxon>
    </lineage>
</organism>
<name>A0A3D4T0S7_9CORY</name>
<dbReference type="STRING" id="863239.GCA_000213935_01724"/>
<gene>
    <name evidence="3" type="ORF">DIW82_09125</name>
</gene>
<keyword evidence="2" id="KW-0812">Transmembrane</keyword>
<dbReference type="Pfam" id="PF11209">
    <property type="entry name" value="LmeA"/>
    <property type="match status" value="1"/>
</dbReference>
<dbReference type="Proteomes" id="UP000261739">
    <property type="component" value="Unassembled WGS sequence"/>
</dbReference>
<feature type="compositionally biased region" description="Low complexity" evidence="1">
    <location>
        <begin position="1"/>
        <end position="23"/>
    </location>
</feature>